<feature type="transmembrane region" description="Helical" evidence="5">
    <location>
        <begin position="76"/>
        <end position="97"/>
    </location>
</feature>
<dbReference type="Proteomes" id="UP001303046">
    <property type="component" value="Unassembled WGS sequence"/>
</dbReference>
<proteinExistence type="predicted"/>
<dbReference type="InterPro" id="IPR019408">
    <property type="entry name" value="7TM_GPCR_serpentine_rcpt_Srab"/>
</dbReference>
<keyword evidence="2 5" id="KW-0812">Transmembrane</keyword>
<keyword evidence="7" id="KW-1185">Reference proteome</keyword>
<evidence type="ECO:0000256" key="1">
    <source>
        <dbReference type="ARBA" id="ARBA00004141"/>
    </source>
</evidence>
<evidence type="ECO:0000313" key="6">
    <source>
        <dbReference type="EMBL" id="KAK6753492.1"/>
    </source>
</evidence>
<comment type="subcellular location">
    <subcellularLocation>
        <location evidence="1">Membrane</location>
        <topology evidence="1">Multi-pass membrane protein</topology>
    </subcellularLocation>
</comment>
<dbReference type="PANTHER" id="PTHR47521:SF7">
    <property type="entry name" value="SERPENTINE RECEPTOR CLASS EPSILON-6"/>
    <property type="match status" value="1"/>
</dbReference>
<keyword evidence="4 5" id="KW-0472">Membrane</keyword>
<keyword evidence="3 5" id="KW-1133">Transmembrane helix</keyword>
<gene>
    <name evidence="6" type="primary">Necator_chrV.g17631</name>
    <name evidence="6" type="ORF">RB195_012841</name>
</gene>
<dbReference type="InterPro" id="IPR052860">
    <property type="entry name" value="NRL-GPCR1"/>
</dbReference>
<dbReference type="Pfam" id="PF10292">
    <property type="entry name" value="7TM_GPCR_Srab"/>
    <property type="match status" value="1"/>
</dbReference>
<reference evidence="6 7" key="1">
    <citation type="submission" date="2023-08" db="EMBL/GenBank/DDBJ databases">
        <title>A Necator americanus chromosomal reference genome.</title>
        <authorList>
            <person name="Ilik V."/>
            <person name="Petrzelkova K.J."/>
            <person name="Pardy F."/>
            <person name="Fuh T."/>
            <person name="Niatou-Singa F.S."/>
            <person name="Gouil Q."/>
            <person name="Baker L."/>
            <person name="Ritchie M.E."/>
            <person name="Jex A.R."/>
            <person name="Gazzola D."/>
            <person name="Li H."/>
            <person name="Toshio Fujiwara R."/>
            <person name="Zhan B."/>
            <person name="Aroian R.V."/>
            <person name="Pafco B."/>
            <person name="Schwarz E.M."/>
        </authorList>
    </citation>
    <scope>NUCLEOTIDE SEQUENCE [LARGE SCALE GENOMIC DNA]</scope>
    <source>
        <strain evidence="6 7">Aroian</strain>
        <tissue evidence="6">Whole animal</tissue>
    </source>
</reference>
<feature type="transmembrane region" description="Helical" evidence="5">
    <location>
        <begin position="144"/>
        <end position="167"/>
    </location>
</feature>
<evidence type="ECO:0000256" key="5">
    <source>
        <dbReference type="SAM" id="Phobius"/>
    </source>
</evidence>
<evidence type="ECO:0000256" key="3">
    <source>
        <dbReference type="ARBA" id="ARBA00022989"/>
    </source>
</evidence>
<comment type="caution">
    <text evidence="6">The sequence shown here is derived from an EMBL/GenBank/DDBJ whole genome shotgun (WGS) entry which is preliminary data.</text>
</comment>
<evidence type="ECO:0008006" key="8">
    <source>
        <dbReference type="Google" id="ProtNLM"/>
    </source>
</evidence>
<dbReference type="EMBL" id="JAVFWL010000005">
    <property type="protein sequence ID" value="KAK6753492.1"/>
    <property type="molecule type" value="Genomic_DNA"/>
</dbReference>
<organism evidence="6 7">
    <name type="scientific">Necator americanus</name>
    <name type="common">Human hookworm</name>
    <dbReference type="NCBI Taxonomy" id="51031"/>
    <lineage>
        <taxon>Eukaryota</taxon>
        <taxon>Metazoa</taxon>
        <taxon>Ecdysozoa</taxon>
        <taxon>Nematoda</taxon>
        <taxon>Chromadorea</taxon>
        <taxon>Rhabditida</taxon>
        <taxon>Rhabditina</taxon>
        <taxon>Rhabditomorpha</taxon>
        <taxon>Strongyloidea</taxon>
        <taxon>Ancylostomatidae</taxon>
        <taxon>Bunostominae</taxon>
        <taxon>Necator</taxon>
    </lineage>
</organism>
<dbReference type="Gene3D" id="1.20.1070.10">
    <property type="entry name" value="Rhodopsin 7-helix transmembrane proteins"/>
    <property type="match status" value="1"/>
</dbReference>
<feature type="transmembrane region" description="Helical" evidence="5">
    <location>
        <begin position="195"/>
        <end position="218"/>
    </location>
</feature>
<sequence length="289" mass="32854">MISIQLLFVLLMYLLGNVLSIVSLYILFTHSGLHRNFRMVVFLLIMFGLLRSFCVYSLAATNYFIETENGEDVKNIVINAFVFAICGFAISSLFLSIERCIAVYTPKDYERYSSRSSLPCITFLITTVLTTVLGYWANKNNENQIPLITVTTAAGFISLIIAITVWVRSKHLWKNRNASLGQRFQIAETNRTSPIYLSISVNESICISAMSVMGLLIIQKENSETMGTSYFIVHLLDACGAWRIIFINFTLIYYSFLARKSQQVVMAHMSKTAQESTRDHFSGLKEMWN</sequence>
<accession>A0ABR1DST2</accession>
<feature type="transmembrane region" description="Helical" evidence="5">
    <location>
        <begin position="40"/>
        <end position="64"/>
    </location>
</feature>
<evidence type="ECO:0000256" key="2">
    <source>
        <dbReference type="ARBA" id="ARBA00022692"/>
    </source>
</evidence>
<feature type="transmembrane region" description="Helical" evidence="5">
    <location>
        <begin position="230"/>
        <end position="256"/>
    </location>
</feature>
<feature type="transmembrane region" description="Helical" evidence="5">
    <location>
        <begin position="6"/>
        <end position="28"/>
    </location>
</feature>
<evidence type="ECO:0000313" key="7">
    <source>
        <dbReference type="Proteomes" id="UP001303046"/>
    </source>
</evidence>
<name>A0ABR1DST2_NECAM</name>
<dbReference type="PANTHER" id="PTHR47521">
    <property type="entry name" value="SERPENTINE RECEPTOR, CLASS E (EPSILON)-RELATED"/>
    <property type="match status" value="1"/>
</dbReference>
<protein>
    <recommendedName>
        <fullName evidence="8">7TM GPCR serpentine receptor class x (Srx) domain-containing protein</fullName>
    </recommendedName>
</protein>
<feature type="transmembrane region" description="Helical" evidence="5">
    <location>
        <begin position="118"/>
        <end position="138"/>
    </location>
</feature>
<evidence type="ECO:0000256" key="4">
    <source>
        <dbReference type="ARBA" id="ARBA00023136"/>
    </source>
</evidence>